<dbReference type="HOGENOM" id="CLU_045822_0_0_0"/>
<protein>
    <submittedName>
        <fullName evidence="2">Uncharacterized protein</fullName>
    </submittedName>
</protein>
<dbReference type="KEGG" id="ote:Oter_1099"/>
<feature type="region of interest" description="Disordered" evidence="1">
    <location>
        <begin position="387"/>
        <end position="406"/>
    </location>
</feature>
<dbReference type="STRING" id="452637.Oter_1099"/>
<dbReference type="eggNOG" id="ENOG5031ARV">
    <property type="taxonomic scope" value="Bacteria"/>
</dbReference>
<evidence type="ECO:0000313" key="3">
    <source>
        <dbReference type="Proteomes" id="UP000007013"/>
    </source>
</evidence>
<accession>B1ZNF3</accession>
<dbReference type="EMBL" id="CP001032">
    <property type="protein sequence ID" value="ACB74387.1"/>
    <property type="molecule type" value="Genomic_DNA"/>
</dbReference>
<sequence length="436" mass="47942">MSTSLLQVSPPEIRDLEVVYRGTLQPPCRPAVPVEFHAAVPAAPDATVPTRAFLFAFLVPAMRMGTALRLPLPVDPVTLANVMEWQEAMASWCPRTLRVVPILADVAPAAPSANPMGAVSAFSGGIDGCFTAFRHTLAGAAVRHRRAELRAGVMVHGFDIPLTEPAAFARAWQNSVALLRHFGLRAYRLRTNLRTLRAAFGGDWETETHGIWQAAALACFEPWFEHVLIPATQAYPKMRFPWASNAVTDPLFSSELVTYWHDGAAFTKLAKVQALARQPLVAERVRVCWQGEQHDRNCGVCFTCRVTQVCFWLAGVPVPAAFPRRATLAEVAQLPVKSEEHDFLVRQLHDAAVAQGQTELAVALARASRRGVYARAVKGLKRQLTSALEPTSARQHRRSREEVRPRPSWPIVPAVARLPARQPAPERSALLSPARS</sequence>
<dbReference type="Proteomes" id="UP000007013">
    <property type="component" value="Chromosome"/>
</dbReference>
<feature type="region of interest" description="Disordered" evidence="1">
    <location>
        <begin position="414"/>
        <end position="436"/>
    </location>
</feature>
<dbReference type="RefSeq" id="WP_012373925.1">
    <property type="nucleotide sequence ID" value="NC_010571.1"/>
</dbReference>
<reference evidence="2 3" key="1">
    <citation type="journal article" date="2011" name="J. Bacteriol.">
        <title>Genome sequence of the verrucomicrobium Opitutus terrae PB90-1, an abundant inhabitant of rice paddy soil ecosystems.</title>
        <authorList>
            <person name="van Passel M.W."/>
            <person name="Kant R."/>
            <person name="Palva A."/>
            <person name="Copeland A."/>
            <person name="Lucas S."/>
            <person name="Lapidus A."/>
            <person name="Glavina del Rio T."/>
            <person name="Pitluck S."/>
            <person name="Goltsman E."/>
            <person name="Clum A."/>
            <person name="Sun H."/>
            <person name="Schmutz J."/>
            <person name="Larimer F.W."/>
            <person name="Land M.L."/>
            <person name="Hauser L."/>
            <person name="Kyrpides N."/>
            <person name="Mikhailova N."/>
            <person name="Richardson P.P."/>
            <person name="Janssen P.H."/>
            <person name="de Vos W.M."/>
            <person name="Smidt H."/>
        </authorList>
    </citation>
    <scope>NUCLEOTIDE SEQUENCE [LARGE SCALE GENOMIC DNA]</scope>
    <source>
        <strain evidence="3">DSM 11246 / JCM 15787 / PB90-1</strain>
    </source>
</reference>
<name>B1ZNF3_OPITP</name>
<organism evidence="2 3">
    <name type="scientific">Opitutus terrae (strain DSM 11246 / JCM 15787 / PB90-1)</name>
    <dbReference type="NCBI Taxonomy" id="452637"/>
    <lineage>
        <taxon>Bacteria</taxon>
        <taxon>Pseudomonadati</taxon>
        <taxon>Verrucomicrobiota</taxon>
        <taxon>Opitutia</taxon>
        <taxon>Opitutales</taxon>
        <taxon>Opitutaceae</taxon>
        <taxon>Opitutus</taxon>
    </lineage>
</organism>
<keyword evidence="3" id="KW-1185">Reference proteome</keyword>
<dbReference type="OrthoDB" id="197889at2"/>
<proteinExistence type="predicted"/>
<evidence type="ECO:0000256" key="1">
    <source>
        <dbReference type="SAM" id="MobiDB-lite"/>
    </source>
</evidence>
<evidence type="ECO:0000313" key="2">
    <source>
        <dbReference type="EMBL" id="ACB74387.1"/>
    </source>
</evidence>
<dbReference type="AlphaFoldDB" id="B1ZNF3"/>
<gene>
    <name evidence="2" type="ordered locus">Oter_1099</name>
</gene>